<reference evidence="3" key="1">
    <citation type="journal article" date="2019" name="Int. J. Syst. Evol. Microbiol.">
        <title>The Global Catalogue of Microorganisms (GCM) 10K type strain sequencing project: providing services to taxonomists for standard genome sequencing and annotation.</title>
        <authorList>
            <consortium name="The Broad Institute Genomics Platform"/>
            <consortium name="The Broad Institute Genome Sequencing Center for Infectious Disease"/>
            <person name="Wu L."/>
            <person name="Ma J."/>
        </authorList>
    </citation>
    <scope>NUCLEOTIDE SEQUENCE [LARGE SCALE GENOMIC DNA]</scope>
    <source>
        <strain evidence="3">CCUG 53762</strain>
    </source>
</reference>
<keyword evidence="2" id="KW-0328">Glycosyltransferase</keyword>
<gene>
    <name evidence="2" type="ORF">ACFSAH_07105</name>
</gene>
<dbReference type="RefSeq" id="WP_379662014.1">
    <property type="nucleotide sequence ID" value="NZ_JBHUDG010000005.1"/>
</dbReference>
<dbReference type="PANTHER" id="PTHR22916:SF3">
    <property type="entry name" value="UDP-GLCNAC:BETAGAL BETA-1,3-N-ACETYLGLUCOSAMINYLTRANSFERASE-LIKE PROTEIN 1"/>
    <property type="match status" value="1"/>
</dbReference>
<dbReference type="SUPFAM" id="SSF53448">
    <property type="entry name" value="Nucleotide-diphospho-sugar transferases"/>
    <property type="match status" value="1"/>
</dbReference>
<dbReference type="Gene3D" id="3.90.550.10">
    <property type="entry name" value="Spore Coat Polysaccharide Biosynthesis Protein SpsA, Chain A"/>
    <property type="match status" value="1"/>
</dbReference>
<comment type="caution">
    <text evidence="2">The sequence shown here is derived from an EMBL/GenBank/DDBJ whole genome shotgun (WGS) entry which is preliminary data.</text>
</comment>
<evidence type="ECO:0000313" key="2">
    <source>
        <dbReference type="EMBL" id="MFD1629636.1"/>
    </source>
</evidence>
<dbReference type="EC" id="2.4.-.-" evidence="2"/>
<evidence type="ECO:0000313" key="3">
    <source>
        <dbReference type="Proteomes" id="UP001597118"/>
    </source>
</evidence>
<dbReference type="GO" id="GO:0016757">
    <property type="term" value="F:glycosyltransferase activity"/>
    <property type="evidence" value="ECO:0007669"/>
    <property type="project" value="UniProtKB-KW"/>
</dbReference>
<sequence length="288" mass="33873">MIDEYPLVTVIVPCYNHEKFISESILSVLNQEYRRIELIVIDDGSNDQSIDIILKLKEQFDFIFISQENKGISNVLNKGLAMAKGEYIAFLASDDYWLPNKVFSQIAFFRNHPEFKMVFSNAYIVDNKSKIIGQFQNNFSIPFPVVSFKDIALGKKTVPALTVMVHKEVFLSIGGFDENLMIEDWDMWLRIADRYHIGGVNDVLACYRKHNSNISLIRLEDMTKTRFRILGKWQNKINQRLYNKISRNLEILAMSELGNNPLLKEYIRPTFQKMLNSRYRRLFFKYYF</sequence>
<keyword evidence="3" id="KW-1185">Reference proteome</keyword>
<keyword evidence="2" id="KW-0808">Transferase</keyword>
<organism evidence="2 3">
    <name type="scientific">Pseudopedobacter beijingensis</name>
    <dbReference type="NCBI Taxonomy" id="1207056"/>
    <lineage>
        <taxon>Bacteria</taxon>
        <taxon>Pseudomonadati</taxon>
        <taxon>Bacteroidota</taxon>
        <taxon>Sphingobacteriia</taxon>
        <taxon>Sphingobacteriales</taxon>
        <taxon>Sphingobacteriaceae</taxon>
        <taxon>Pseudopedobacter</taxon>
    </lineage>
</organism>
<dbReference type="InterPro" id="IPR001173">
    <property type="entry name" value="Glyco_trans_2-like"/>
</dbReference>
<evidence type="ECO:0000259" key="1">
    <source>
        <dbReference type="Pfam" id="PF00535"/>
    </source>
</evidence>
<dbReference type="PANTHER" id="PTHR22916">
    <property type="entry name" value="GLYCOSYLTRANSFERASE"/>
    <property type="match status" value="1"/>
</dbReference>
<dbReference type="EMBL" id="JBHUDG010000005">
    <property type="protein sequence ID" value="MFD1629636.1"/>
    <property type="molecule type" value="Genomic_DNA"/>
</dbReference>
<proteinExistence type="predicted"/>
<dbReference type="Proteomes" id="UP001597118">
    <property type="component" value="Unassembled WGS sequence"/>
</dbReference>
<accession>A0ABW4IA81</accession>
<protein>
    <submittedName>
        <fullName evidence="2">Glycosyltransferase</fullName>
        <ecNumber evidence="2">2.4.-.-</ecNumber>
    </submittedName>
</protein>
<name>A0ABW4IA81_9SPHI</name>
<feature type="domain" description="Glycosyltransferase 2-like" evidence="1">
    <location>
        <begin position="9"/>
        <end position="114"/>
    </location>
</feature>
<dbReference type="InterPro" id="IPR029044">
    <property type="entry name" value="Nucleotide-diphossugar_trans"/>
</dbReference>
<dbReference type="Pfam" id="PF00535">
    <property type="entry name" value="Glycos_transf_2"/>
    <property type="match status" value="1"/>
</dbReference>